<accession>A0ABW4NPJ2</accession>
<dbReference type="CDD" id="cd01392">
    <property type="entry name" value="HTH_LacI"/>
    <property type="match status" value="1"/>
</dbReference>
<keyword evidence="1" id="KW-0805">Transcription regulation</keyword>
<dbReference type="InterPro" id="IPR046335">
    <property type="entry name" value="LacI/GalR-like_sensor"/>
</dbReference>
<evidence type="ECO:0000313" key="5">
    <source>
        <dbReference type="EMBL" id="MFD1798817.1"/>
    </source>
</evidence>
<dbReference type="Gene3D" id="1.10.260.40">
    <property type="entry name" value="lambda repressor-like DNA-binding domains"/>
    <property type="match status" value="1"/>
</dbReference>
<dbReference type="SUPFAM" id="SSF47413">
    <property type="entry name" value="lambda repressor-like DNA-binding domains"/>
    <property type="match status" value="1"/>
</dbReference>
<dbReference type="PANTHER" id="PTHR30146">
    <property type="entry name" value="LACI-RELATED TRANSCRIPTIONAL REPRESSOR"/>
    <property type="match status" value="1"/>
</dbReference>
<feature type="domain" description="HTH lacI-type" evidence="4">
    <location>
        <begin position="2"/>
        <end position="55"/>
    </location>
</feature>
<dbReference type="Gene3D" id="3.40.50.2300">
    <property type="match status" value="2"/>
</dbReference>
<dbReference type="EMBL" id="JBHUFF010000008">
    <property type="protein sequence ID" value="MFD1798817.1"/>
    <property type="molecule type" value="Genomic_DNA"/>
</dbReference>
<proteinExistence type="predicted"/>
<dbReference type="InterPro" id="IPR028082">
    <property type="entry name" value="Peripla_BP_I"/>
</dbReference>
<evidence type="ECO:0000256" key="1">
    <source>
        <dbReference type="ARBA" id="ARBA00023015"/>
    </source>
</evidence>
<dbReference type="SUPFAM" id="SSF53822">
    <property type="entry name" value="Periplasmic binding protein-like I"/>
    <property type="match status" value="1"/>
</dbReference>
<dbReference type="InterPro" id="IPR010982">
    <property type="entry name" value="Lambda_DNA-bd_dom_sf"/>
</dbReference>
<evidence type="ECO:0000259" key="4">
    <source>
        <dbReference type="PROSITE" id="PS50932"/>
    </source>
</evidence>
<evidence type="ECO:0000313" key="6">
    <source>
        <dbReference type="Proteomes" id="UP001597285"/>
    </source>
</evidence>
<dbReference type="PANTHER" id="PTHR30146:SF154">
    <property type="entry name" value="TRANSCRIPTION REGULATOR, MEMBER OF GALR FAMILY"/>
    <property type="match status" value="1"/>
</dbReference>
<dbReference type="InterPro" id="IPR000843">
    <property type="entry name" value="HTH_LacI"/>
</dbReference>
<gene>
    <name evidence="5" type="ORF">ACFSBK_02945</name>
</gene>
<name>A0ABW4NPJ2_9LACT</name>
<comment type="caution">
    <text evidence="5">The sequence shown here is derived from an EMBL/GenBank/DDBJ whole genome shotgun (WGS) entry which is preliminary data.</text>
</comment>
<dbReference type="PROSITE" id="PS50932">
    <property type="entry name" value="HTH_LACI_2"/>
    <property type="match status" value="1"/>
</dbReference>
<keyword evidence="6" id="KW-1185">Reference proteome</keyword>
<evidence type="ECO:0000256" key="3">
    <source>
        <dbReference type="ARBA" id="ARBA00023163"/>
    </source>
</evidence>
<dbReference type="Pfam" id="PF13377">
    <property type="entry name" value="Peripla_BP_3"/>
    <property type="match status" value="1"/>
</dbReference>
<protein>
    <submittedName>
        <fullName evidence="5">LacI family DNA-binding transcriptional regulator</fullName>
    </submittedName>
</protein>
<dbReference type="CDD" id="cd01542">
    <property type="entry name" value="PBP1_TreR-like"/>
    <property type="match status" value="1"/>
</dbReference>
<evidence type="ECO:0000256" key="2">
    <source>
        <dbReference type="ARBA" id="ARBA00023125"/>
    </source>
</evidence>
<keyword evidence="3" id="KW-0804">Transcription</keyword>
<dbReference type="GO" id="GO:0003677">
    <property type="term" value="F:DNA binding"/>
    <property type="evidence" value="ECO:0007669"/>
    <property type="project" value="UniProtKB-KW"/>
</dbReference>
<organism evidence="5 6">
    <name type="scientific">Carnobacterium antarcticum</name>
    <dbReference type="NCBI Taxonomy" id="2126436"/>
    <lineage>
        <taxon>Bacteria</taxon>
        <taxon>Bacillati</taxon>
        <taxon>Bacillota</taxon>
        <taxon>Bacilli</taxon>
        <taxon>Lactobacillales</taxon>
        <taxon>Carnobacteriaceae</taxon>
        <taxon>Carnobacterium</taxon>
    </lineage>
</organism>
<dbReference type="RefSeq" id="WP_058919220.1">
    <property type="nucleotide sequence ID" value="NZ_JBHSQC010000015.1"/>
</dbReference>
<reference evidence="6" key="1">
    <citation type="journal article" date="2019" name="Int. J. Syst. Evol. Microbiol.">
        <title>The Global Catalogue of Microorganisms (GCM) 10K type strain sequencing project: providing services to taxonomists for standard genome sequencing and annotation.</title>
        <authorList>
            <consortium name="The Broad Institute Genomics Platform"/>
            <consortium name="The Broad Institute Genome Sequencing Center for Infectious Disease"/>
            <person name="Wu L."/>
            <person name="Ma J."/>
        </authorList>
    </citation>
    <scope>NUCLEOTIDE SEQUENCE [LARGE SCALE GENOMIC DNA]</scope>
    <source>
        <strain evidence="6">KCTC 42143</strain>
    </source>
</reference>
<dbReference type="SMART" id="SM00354">
    <property type="entry name" value="HTH_LACI"/>
    <property type="match status" value="1"/>
</dbReference>
<keyword evidence="2 5" id="KW-0238">DNA-binding</keyword>
<sequence length="326" mass="35964">MVTINDIAKRANVAKSTVSRYLNGGSVSQKTKEKLNQIVAETGYTPNTFAQSLKAKKTNMIGTIIPRLDSYSANEALASIDEELRERNFQLLITNTNQLSAREIESIYSLAKQKVAGILLFATVITEEHKKAITEVGIPVILLGQQAEGFYHIVHEEYQAGYKLGKYATRLGHKDFLYLNVFEADVAVGQLRKNGVLAALKEEKESSVEMVEVSFSFEKAYEQALKLLPTLKATYIFCATDNIALAVLKAAHKLGLEVPTAFSLSGFGGYQITSIVTPSITTVKYAYKELGQVAVQNLIKLLDGEEVPEEVQLTNELIANESTQQY</sequence>
<dbReference type="Proteomes" id="UP001597285">
    <property type="component" value="Unassembled WGS sequence"/>
</dbReference>
<dbReference type="Pfam" id="PF00356">
    <property type="entry name" value="LacI"/>
    <property type="match status" value="1"/>
</dbReference>